<evidence type="ECO:0000256" key="1">
    <source>
        <dbReference type="ARBA" id="ARBA00023251"/>
    </source>
</evidence>
<dbReference type="RefSeq" id="WP_216126221.1">
    <property type="nucleotide sequence ID" value="NZ_CP086239.1"/>
</dbReference>
<evidence type="ECO:0000259" key="2">
    <source>
        <dbReference type="PROSITE" id="PS51819"/>
    </source>
</evidence>
<dbReference type="GO" id="GO:0046677">
    <property type="term" value="P:response to antibiotic"/>
    <property type="evidence" value="ECO:0007669"/>
    <property type="project" value="UniProtKB-KW"/>
</dbReference>
<name>A0AA47ENW9_9CLOT</name>
<dbReference type="InterPro" id="IPR004360">
    <property type="entry name" value="Glyas_Fos-R_dOase_dom"/>
</dbReference>
<dbReference type="AlphaFoldDB" id="A0AA47ENW9"/>
<dbReference type="CDD" id="cd08349">
    <property type="entry name" value="BLMA_like"/>
    <property type="match status" value="1"/>
</dbReference>
<dbReference type="InterPro" id="IPR000335">
    <property type="entry name" value="Bleomycin-R"/>
</dbReference>
<gene>
    <name evidence="3" type="ORF">LL038_09690</name>
</gene>
<dbReference type="Proteomes" id="UP001164733">
    <property type="component" value="Chromosome"/>
</dbReference>
<organism evidence="3 4">
    <name type="scientific">Clostridium estertheticum</name>
    <dbReference type="NCBI Taxonomy" id="238834"/>
    <lineage>
        <taxon>Bacteria</taxon>
        <taxon>Bacillati</taxon>
        <taxon>Bacillota</taxon>
        <taxon>Clostridia</taxon>
        <taxon>Eubacteriales</taxon>
        <taxon>Clostridiaceae</taxon>
        <taxon>Clostridium</taxon>
    </lineage>
</organism>
<reference evidence="3" key="1">
    <citation type="submission" date="2021-11" db="EMBL/GenBank/DDBJ databases">
        <title>Clostridia strains as spoilage organisms.</title>
        <authorList>
            <person name="Wambui J."/>
            <person name="Stevens M.J.A."/>
            <person name="Stephan R."/>
        </authorList>
    </citation>
    <scope>NUCLEOTIDE SEQUENCE</scope>
    <source>
        <strain evidence="3">CF009</strain>
    </source>
</reference>
<dbReference type="PROSITE" id="PS51819">
    <property type="entry name" value="VOC"/>
    <property type="match status" value="1"/>
</dbReference>
<keyword evidence="1" id="KW-0046">Antibiotic resistance</keyword>
<feature type="domain" description="VOC" evidence="2">
    <location>
        <begin position="2"/>
        <end position="130"/>
    </location>
</feature>
<proteinExistence type="predicted"/>
<dbReference type="Pfam" id="PF00903">
    <property type="entry name" value="Glyoxalase"/>
    <property type="match status" value="1"/>
</dbReference>
<evidence type="ECO:0000313" key="4">
    <source>
        <dbReference type="Proteomes" id="UP001164733"/>
    </source>
</evidence>
<sequence length="133" mass="15604">MKFNALIPELSVANVNKSKKFYIDILGFHLEYERVEDKFAFLSYGEAQIMLEEINGHWNTGELQYPFGRGINFQIATDDVYKLSYNLKQNNITLFRDIVENQYKCNGEVIVEKEILFKDPDGYLLRFSQTESK</sequence>
<dbReference type="InterPro" id="IPR037523">
    <property type="entry name" value="VOC_core"/>
</dbReference>
<accession>A0AA47ENW9</accession>
<dbReference type="EMBL" id="CP086239">
    <property type="protein sequence ID" value="WAG62481.1"/>
    <property type="molecule type" value="Genomic_DNA"/>
</dbReference>
<protein>
    <submittedName>
        <fullName evidence="3">VOC family protein</fullName>
    </submittedName>
</protein>
<evidence type="ECO:0000313" key="3">
    <source>
        <dbReference type="EMBL" id="WAG62481.1"/>
    </source>
</evidence>